<evidence type="ECO:0000256" key="1">
    <source>
        <dbReference type="SAM" id="SignalP"/>
    </source>
</evidence>
<protein>
    <submittedName>
        <fullName evidence="2">Uncharacterized protein</fullName>
    </submittedName>
</protein>
<dbReference type="Proteomes" id="UP000799770">
    <property type="component" value="Unassembled WGS sequence"/>
</dbReference>
<dbReference type="AlphaFoldDB" id="A0A6A5Z6F5"/>
<dbReference type="EMBL" id="ML977325">
    <property type="protein sequence ID" value="KAF2114604.1"/>
    <property type="molecule type" value="Genomic_DNA"/>
</dbReference>
<organism evidence="2 3">
    <name type="scientific">Lophiotrema nucula</name>
    <dbReference type="NCBI Taxonomy" id="690887"/>
    <lineage>
        <taxon>Eukaryota</taxon>
        <taxon>Fungi</taxon>
        <taxon>Dikarya</taxon>
        <taxon>Ascomycota</taxon>
        <taxon>Pezizomycotina</taxon>
        <taxon>Dothideomycetes</taxon>
        <taxon>Pleosporomycetidae</taxon>
        <taxon>Pleosporales</taxon>
        <taxon>Lophiotremataceae</taxon>
        <taxon>Lophiotrema</taxon>
    </lineage>
</organism>
<name>A0A6A5Z6F5_9PLEO</name>
<keyword evidence="1" id="KW-0732">Signal</keyword>
<feature type="chain" id="PRO_5025573316" evidence="1">
    <location>
        <begin position="19"/>
        <end position="287"/>
    </location>
</feature>
<evidence type="ECO:0000313" key="2">
    <source>
        <dbReference type="EMBL" id="KAF2114604.1"/>
    </source>
</evidence>
<keyword evidence="3" id="KW-1185">Reference proteome</keyword>
<evidence type="ECO:0000313" key="3">
    <source>
        <dbReference type="Proteomes" id="UP000799770"/>
    </source>
</evidence>
<feature type="signal peptide" evidence="1">
    <location>
        <begin position="1"/>
        <end position="18"/>
    </location>
</feature>
<dbReference type="OrthoDB" id="5076485at2759"/>
<gene>
    <name evidence="2" type="ORF">BDV96DRAFT_101585</name>
</gene>
<accession>A0A6A5Z6F5</accession>
<reference evidence="2" key="1">
    <citation type="journal article" date="2020" name="Stud. Mycol.">
        <title>101 Dothideomycetes genomes: a test case for predicting lifestyles and emergence of pathogens.</title>
        <authorList>
            <person name="Haridas S."/>
            <person name="Albert R."/>
            <person name="Binder M."/>
            <person name="Bloem J."/>
            <person name="Labutti K."/>
            <person name="Salamov A."/>
            <person name="Andreopoulos B."/>
            <person name="Baker S."/>
            <person name="Barry K."/>
            <person name="Bills G."/>
            <person name="Bluhm B."/>
            <person name="Cannon C."/>
            <person name="Castanera R."/>
            <person name="Culley D."/>
            <person name="Daum C."/>
            <person name="Ezra D."/>
            <person name="Gonzalez J."/>
            <person name="Henrissat B."/>
            <person name="Kuo A."/>
            <person name="Liang C."/>
            <person name="Lipzen A."/>
            <person name="Lutzoni F."/>
            <person name="Magnuson J."/>
            <person name="Mondo S."/>
            <person name="Nolan M."/>
            <person name="Ohm R."/>
            <person name="Pangilinan J."/>
            <person name="Park H.-J."/>
            <person name="Ramirez L."/>
            <person name="Alfaro M."/>
            <person name="Sun H."/>
            <person name="Tritt A."/>
            <person name="Yoshinaga Y."/>
            <person name="Zwiers L.-H."/>
            <person name="Turgeon B."/>
            <person name="Goodwin S."/>
            <person name="Spatafora J."/>
            <person name="Crous P."/>
            <person name="Grigoriev I."/>
        </authorList>
    </citation>
    <scope>NUCLEOTIDE SEQUENCE</scope>
    <source>
        <strain evidence="2">CBS 627.86</strain>
    </source>
</reference>
<proteinExistence type="predicted"/>
<sequence>MMFSVSRVFLLKCLAVLAFDDTFWIHAPTQISTGTPTNATLDVDVHNGDTGYASVFRVYLGASVEDQSAVFYSRDCYLVHEQTLCDSTIGIASDYIHFKNTTFTVNIPASVGPSGAHYVLLAQILQTDGSYYGATLYSDVFTLTNATGQWGTTQEQGYTLWGADGIACSGFDCVKNCSNVANQNYKNGDNSTLYNSCANSCPNVFIDPTSMYGGQPTASLTKPTACSVDQSAALATTTSARKTATRSSSLPSATTTIGMNAASSLQQAEIPLCAAVAAVAASVALLR</sequence>